<dbReference type="PRINTS" id="PR01715">
    <property type="entry name" value="FERRIBNDNGPP"/>
</dbReference>
<dbReference type="Gene3D" id="3.40.50.1980">
    <property type="entry name" value="Nitrogenase molybdenum iron protein domain"/>
    <property type="match status" value="2"/>
</dbReference>
<organism evidence="8">
    <name type="scientific">Methylobacterium bullatum</name>
    <dbReference type="NCBI Taxonomy" id="570505"/>
    <lineage>
        <taxon>Bacteria</taxon>
        <taxon>Pseudomonadati</taxon>
        <taxon>Pseudomonadota</taxon>
        <taxon>Alphaproteobacteria</taxon>
        <taxon>Hyphomicrobiales</taxon>
        <taxon>Methylobacteriaceae</taxon>
        <taxon>Methylobacterium</taxon>
    </lineage>
</organism>
<keyword evidence="4" id="KW-0408">Iron</keyword>
<keyword evidence="4" id="KW-0410">Iron transport</keyword>
<dbReference type="Pfam" id="PF01497">
    <property type="entry name" value="Peripla_BP_2"/>
    <property type="match status" value="1"/>
</dbReference>
<dbReference type="GO" id="GO:1901678">
    <property type="term" value="P:iron coordination entity transport"/>
    <property type="evidence" value="ECO:0007669"/>
    <property type="project" value="UniProtKB-ARBA"/>
</dbReference>
<keyword evidence="4" id="KW-0406">Ion transport</keyword>
<evidence type="ECO:0000256" key="1">
    <source>
        <dbReference type="ARBA" id="ARBA00004196"/>
    </source>
</evidence>
<dbReference type="GO" id="GO:0030288">
    <property type="term" value="C:outer membrane-bounded periplasmic space"/>
    <property type="evidence" value="ECO:0007669"/>
    <property type="project" value="TreeGrafter"/>
</dbReference>
<evidence type="ECO:0000259" key="7">
    <source>
        <dbReference type="PROSITE" id="PS50983"/>
    </source>
</evidence>
<protein>
    <submittedName>
        <fullName evidence="8">Iron(3+)-hydroxamate-binding protein FhuD</fullName>
    </submittedName>
</protein>
<evidence type="ECO:0000256" key="5">
    <source>
        <dbReference type="ARBA" id="ARBA00022729"/>
    </source>
</evidence>
<dbReference type="EMBL" id="LR743504">
    <property type="protein sequence ID" value="CAA2101676.1"/>
    <property type="molecule type" value="Genomic_DNA"/>
</dbReference>
<sequence>MRARALSAEVDAGSTKKSAANQRPRDVSRPNVVGHSSRRAVVGLAACLLVLACLPARAENKMPAQPRVAALDWSAVELLLGLGIVPVAVTQPENYNRTVVAPALPEGVVDLGLVVEPNLEVLASLKPDLILANPIQVATQGSFLSRIAPTEAVSIANAGGDPYERAKAETMRIAVRLGRVEQAKALEARTEAILTEAAASACPAERHPTYLVWIVDHRNIVVYGRTSLFQTVLDRLRIANAWTGASNASGFTAVGIEQLATGPADARIVHIGPIQSDAARALAGSRLWQTLPAVREHHVDVVAPVWFYGGLPAIARFAELMTGLAKRDCPRG</sequence>
<dbReference type="PANTHER" id="PTHR30532">
    <property type="entry name" value="IRON III DICITRATE-BINDING PERIPLASMIC PROTEIN"/>
    <property type="match status" value="1"/>
</dbReference>
<proteinExistence type="inferred from homology"/>
<dbReference type="PANTHER" id="PTHR30532:SF1">
    <property type="entry name" value="IRON(3+)-HYDROXAMATE-BINDING PROTEIN FHUD"/>
    <property type="match status" value="1"/>
</dbReference>
<gene>
    <name evidence="8" type="primary">fhuD</name>
    <name evidence="8" type="ORF">MBUL_01297</name>
</gene>
<comment type="similarity">
    <text evidence="2">Belongs to the bacterial solute-binding protein 8 family.</text>
</comment>
<evidence type="ECO:0000313" key="8">
    <source>
        <dbReference type="EMBL" id="CAA2101676.1"/>
    </source>
</evidence>
<dbReference type="InterPro" id="IPR002491">
    <property type="entry name" value="ABC_transptr_periplasmic_BD"/>
</dbReference>
<name>A0A679IP19_9HYPH</name>
<feature type="region of interest" description="Disordered" evidence="6">
    <location>
        <begin position="1"/>
        <end position="32"/>
    </location>
</feature>
<keyword evidence="3" id="KW-0813">Transport</keyword>
<reference evidence="8" key="1">
    <citation type="submission" date="2019-12" db="EMBL/GenBank/DDBJ databases">
        <authorList>
            <person name="Cremers G."/>
        </authorList>
    </citation>
    <scope>NUCLEOTIDE SEQUENCE</scope>
    <source>
        <strain evidence="8">Mbul1</strain>
    </source>
</reference>
<dbReference type="CDD" id="cd01146">
    <property type="entry name" value="FhuD"/>
    <property type="match status" value="1"/>
</dbReference>
<dbReference type="AlphaFoldDB" id="A0A679IP19"/>
<accession>A0A679IP19</accession>
<evidence type="ECO:0000256" key="3">
    <source>
        <dbReference type="ARBA" id="ARBA00022448"/>
    </source>
</evidence>
<dbReference type="SUPFAM" id="SSF53807">
    <property type="entry name" value="Helical backbone' metal receptor"/>
    <property type="match status" value="1"/>
</dbReference>
<evidence type="ECO:0000256" key="6">
    <source>
        <dbReference type="SAM" id="MobiDB-lite"/>
    </source>
</evidence>
<dbReference type="InterPro" id="IPR051313">
    <property type="entry name" value="Bact_iron-sidero_bind"/>
</dbReference>
<dbReference type="PROSITE" id="PS50983">
    <property type="entry name" value="FE_B12_PBP"/>
    <property type="match status" value="1"/>
</dbReference>
<feature type="domain" description="Fe/B12 periplasmic-binding" evidence="7">
    <location>
        <begin position="67"/>
        <end position="332"/>
    </location>
</feature>
<evidence type="ECO:0000256" key="4">
    <source>
        <dbReference type="ARBA" id="ARBA00022496"/>
    </source>
</evidence>
<keyword evidence="5" id="KW-0732">Signal</keyword>
<evidence type="ECO:0000256" key="2">
    <source>
        <dbReference type="ARBA" id="ARBA00008814"/>
    </source>
</evidence>
<comment type="subcellular location">
    <subcellularLocation>
        <location evidence="1">Cell envelope</location>
    </subcellularLocation>
</comment>